<dbReference type="PANTHER" id="PTHR32410">
    <property type="entry name" value="CYSTEINE/HISTIDINE-RICH C1 DOMAIN FAMILY PROTEIN"/>
    <property type="match status" value="1"/>
</dbReference>
<dbReference type="PANTHER" id="PTHR32410:SF163">
    <property type="entry name" value="DC1 DOMAIN-CONTAINING PROTEIN"/>
    <property type="match status" value="1"/>
</dbReference>
<dbReference type="EMBL" id="OIVN01006373">
    <property type="protein sequence ID" value="SPD31698.1"/>
    <property type="molecule type" value="Genomic_DNA"/>
</dbReference>
<evidence type="ECO:0000259" key="2">
    <source>
        <dbReference type="Pfam" id="PF03107"/>
    </source>
</evidence>
<dbReference type="AlphaFoldDB" id="A0A2N9J4E3"/>
<accession>A0A2N9J4E3</accession>
<dbReference type="InterPro" id="IPR053192">
    <property type="entry name" value="Vacuole_Formation_Reg"/>
</dbReference>
<evidence type="ECO:0000313" key="3">
    <source>
        <dbReference type="EMBL" id="SPD31698.1"/>
    </source>
</evidence>
<name>A0A2N9J4E3_FAGSY</name>
<dbReference type="Pfam" id="PF03107">
    <property type="entry name" value="C1_2"/>
    <property type="match status" value="1"/>
</dbReference>
<organism evidence="3">
    <name type="scientific">Fagus sylvatica</name>
    <name type="common">Beechnut</name>
    <dbReference type="NCBI Taxonomy" id="28930"/>
    <lineage>
        <taxon>Eukaryota</taxon>
        <taxon>Viridiplantae</taxon>
        <taxon>Streptophyta</taxon>
        <taxon>Embryophyta</taxon>
        <taxon>Tracheophyta</taxon>
        <taxon>Spermatophyta</taxon>
        <taxon>Magnoliopsida</taxon>
        <taxon>eudicotyledons</taxon>
        <taxon>Gunneridae</taxon>
        <taxon>Pentapetalae</taxon>
        <taxon>rosids</taxon>
        <taxon>fabids</taxon>
        <taxon>Fagales</taxon>
        <taxon>Fagaceae</taxon>
        <taxon>Fagus</taxon>
    </lineage>
</organism>
<dbReference type="InterPro" id="IPR004146">
    <property type="entry name" value="DC1"/>
</dbReference>
<gene>
    <name evidence="3" type="ORF">FSB_LOCUS59580</name>
</gene>
<proteinExistence type="predicted"/>
<reference evidence="3" key="1">
    <citation type="submission" date="2018-02" db="EMBL/GenBank/DDBJ databases">
        <authorList>
            <person name="Cohen D.B."/>
            <person name="Kent A.D."/>
        </authorList>
    </citation>
    <scope>NUCLEOTIDE SEQUENCE</scope>
</reference>
<dbReference type="InterPro" id="IPR046349">
    <property type="entry name" value="C1-like_sf"/>
</dbReference>
<feature type="domain" description="DC1" evidence="2">
    <location>
        <begin position="29"/>
        <end position="70"/>
    </location>
</feature>
<sequence length="127" mass="14352">MASPMDVKECRFYLDVQCGLVSDILTHKGHEHRLFLAITSDKQSCSGCGSKRNEVFRCITCEFALDFKCATLPLTTRYEQHEHPFTLSYTAEDDSGEYYCDICEEERDQTIGSTIVQSAVILLIPSV</sequence>
<keyword evidence="1" id="KW-0677">Repeat</keyword>
<dbReference type="SUPFAM" id="SSF57889">
    <property type="entry name" value="Cysteine-rich domain"/>
    <property type="match status" value="2"/>
</dbReference>
<evidence type="ECO:0000256" key="1">
    <source>
        <dbReference type="ARBA" id="ARBA00022737"/>
    </source>
</evidence>
<protein>
    <recommendedName>
        <fullName evidence="2">DC1 domain-containing protein</fullName>
    </recommendedName>
</protein>